<evidence type="ECO:0000313" key="1">
    <source>
        <dbReference type="EMBL" id="AWR97851.1"/>
    </source>
</evidence>
<keyword evidence="2" id="KW-1185">Reference proteome</keyword>
<name>A0A2U9IPB7_9CREN</name>
<accession>A0A2U9IPB7</accession>
<dbReference type="RefSeq" id="WP_110380741.1">
    <property type="nucleotide sequence ID" value="NZ_CP029288.2"/>
</dbReference>
<proteinExistence type="predicted"/>
<reference evidence="1 2" key="1">
    <citation type="submission" date="2018-05" db="EMBL/GenBank/DDBJ databases">
        <title>Complete Genome Sequences of Extremely Thermoacidophilic, Metal-Mobilizing Type-Strain Members of the Archaeal Family Sulfolobaceae: Acidianus brierleyi DSM-1651T, Acidianus sulfidivorans DSM-18786T, Metallosphaera hakonensis DSM-7519T, and Metallosphaera prunae DSM-10039T.</title>
        <authorList>
            <person name="Counts J.A."/>
            <person name="Kelly R.M."/>
        </authorList>
    </citation>
    <scope>NUCLEOTIDE SEQUENCE [LARGE SCALE GENOMIC DNA]</scope>
    <source>
        <strain evidence="1 2">JP7</strain>
    </source>
</reference>
<protein>
    <submittedName>
        <fullName evidence="1">Uncharacterized protein</fullName>
    </submittedName>
</protein>
<dbReference type="EMBL" id="CP029288">
    <property type="protein sequence ID" value="AWR97851.1"/>
    <property type="molecule type" value="Genomic_DNA"/>
</dbReference>
<evidence type="ECO:0000313" key="2">
    <source>
        <dbReference type="Proteomes" id="UP000248410"/>
    </source>
</evidence>
<organism evidence="1 2">
    <name type="scientific">Acidianus sulfidivorans JP7</name>
    <dbReference type="NCBI Taxonomy" id="619593"/>
    <lineage>
        <taxon>Archaea</taxon>
        <taxon>Thermoproteota</taxon>
        <taxon>Thermoprotei</taxon>
        <taxon>Sulfolobales</taxon>
        <taxon>Sulfolobaceae</taxon>
        <taxon>Acidianus</taxon>
    </lineage>
</organism>
<dbReference type="OrthoDB" id="35924at2157"/>
<dbReference type="KEGG" id="asul:DFR86_10075"/>
<dbReference type="GeneID" id="36838318"/>
<dbReference type="Proteomes" id="UP000248410">
    <property type="component" value="Chromosome"/>
</dbReference>
<dbReference type="AlphaFoldDB" id="A0A2U9IPB7"/>
<gene>
    <name evidence="1" type="ORF">DFR86_10075</name>
</gene>
<sequence length="178" mass="21417">MNRVEQLLREAIDEAEKYGSLLSMYFLIKKIALDYSSIYKKEEEPYDITVDDIILISLSHGEVTKIPFFAISFLIYDYFSSSNKYHVQDCIFYFRWDKRIFVYSPRIEAHLYYLIRTGYVSGIKFYKLTEKGKFEMDLKLKSFSEKERKDILFIINNVLSMKKTSDIKKYVRRQFFGR</sequence>